<keyword evidence="5" id="KW-0411">Iron-sulfur</keyword>
<name>A0ABU5IR37_9BURK</name>
<keyword evidence="4" id="KW-0408">Iron</keyword>
<dbReference type="InterPro" id="IPR017900">
    <property type="entry name" value="4Fe4S_Fe_S_CS"/>
</dbReference>
<dbReference type="PROSITE" id="PS51379">
    <property type="entry name" value="4FE4S_FER_2"/>
    <property type="match status" value="1"/>
</dbReference>
<dbReference type="Pfam" id="PF13183">
    <property type="entry name" value="Fer4_8"/>
    <property type="match status" value="1"/>
</dbReference>
<dbReference type="InterPro" id="IPR017896">
    <property type="entry name" value="4Fe4S_Fe-S-bd"/>
</dbReference>
<dbReference type="EMBL" id="JAXOJX010000109">
    <property type="protein sequence ID" value="MDZ5461343.1"/>
    <property type="molecule type" value="Genomic_DNA"/>
</dbReference>
<protein>
    <submittedName>
        <fullName evidence="7">(Fe-S)-binding protein</fullName>
    </submittedName>
</protein>
<evidence type="ECO:0000256" key="1">
    <source>
        <dbReference type="ARBA" id="ARBA00022485"/>
    </source>
</evidence>
<feature type="domain" description="4Fe-4S ferredoxin-type" evidence="6">
    <location>
        <begin position="87"/>
        <end position="117"/>
    </location>
</feature>
<comment type="caution">
    <text evidence="7">The sequence shown here is derived from an EMBL/GenBank/DDBJ whole genome shotgun (WGS) entry which is preliminary data.</text>
</comment>
<accession>A0ABU5IR37</accession>
<dbReference type="SUPFAM" id="SSF46548">
    <property type="entry name" value="alpha-helical ferredoxin"/>
    <property type="match status" value="1"/>
</dbReference>
<evidence type="ECO:0000259" key="6">
    <source>
        <dbReference type="PROSITE" id="PS51379"/>
    </source>
</evidence>
<dbReference type="RefSeq" id="WP_322468534.1">
    <property type="nucleotide sequence ID" value="NZ_JAXOJX010000109.1"/>
</dbReference>
<dbReference type="PROSITE" id="PS00198">
    <property type="entry name" value="4FE4S_FER_1"/>
    <property type="match status" value="1"/>
</dbReference>
<dbReference type="PANTHER" id="PTHR32479:SF19">
    <property type="entry name" value="ANAEROBIC GLYCEROL-3-PHOSPHATE DEHYDROGENASE SUBUNIT C"/>
    <property type="match status" value="1"/>
</dbReference>
<dbReference type="Proteomes" id="UP001293718">
    <property type="component" value="Unassembled WGS sequence"/>
</dbReference>
<evidence type="ECO:0000313" key="7">
    <source>
        <dbReference type="EMBL" id="MDZ5461343.1"/>
    </source>
</evidence>
<keyword evidence="3" id="KW-0677">Repeat</keyword>
<sequence>MKLELDWSAYDAYGQGDAYAAIPATGDGFGKAAALCIGSRQCQKKAADKGVMCPSFRLTGEDLHSTRGRAAMLRDALDGKLGEDALARPAIAEAMDLCVACKGCKRECPNGVDMAALRAETLAQRWRRQRPPVRARFFAQLPRWLPHLRKVRALLALRDKLPGAALVSERLLGLSARRRLPQPPARSFMQQLPQRPEPAEPVREVVLLVDCFSNHLEPNVARAALDVLHAARYRVHLLRATDGSGDLCCGRAAWSAGLVDEARAHAGRLLAALAPHLAAGRPVIGLEPSCLSMLRDEVGMLGLEAQAVQALMKQALMLEEFLARELDAKRLVLPVVPLSGVVATRVHVHGHCHQKAHGTLKALRKLLGKLPGLQVEWIESSCCGMAGSFGYEAEHYGHSMAMAELSLLPAVRAAAADDLILASGTSCRQQIRDGAGRESLHLAELLQAALAVTPGVLNAAGAGAGALAES</sequence>
<keyword evidence="2" id="KW-0479">Metal-binding</keyword>
<dbReference type="InterPro" id="IPR004017">
    <property type="entry name" value="Cys_rich_dom"/>
</dbReference>
<gene>
    <name evidence="7" type="ORF">SM757_32690</name>
</gene>
<dbReference type="Pfam" id="PF02754">
    <property type="entry name" value="CCG"/>
    <property type="match status" value="2"/>
</dbReference>
<keyword evidence="8" id="KW-1185">Reference proteome</keyword>
<organism evidence="7 8">
    <name type="scientific">Azohydromonas lata</name>
    <dbReference type="NCBI Taxonomy" id="45677"/>
    <lineage>
        <taxon>Bacteria</taxon>
        <taxon>Pseudomonadati</taxon>
        <taxon>Pseudomonadota</taxon>
        <taxon>Betaproteobacteria</taxon>
        <taxon>Burkholderiales</taxon>
        <taxon>Sphaerotilaceae</taxon>
        <taxon>Azohydromonas</taxon>
    </lineage>
</organism>
<keyword evidence="1" id="KW-0004">4Fe-4S</keyword>
<evidence type="ECO:0000256" key="3">
    <source>
        <dbReference type="ARBA" id="ARBA00022737"/>
    </source>
</evidence>
<evidence type="ECO:0000256" key="5">
    <source>
        <dbReference type="ARBA" id="ARBA00023014"/>
    </source>
</evidence>
<evidence type="ECO:0000256" key="2">
    <source>
        <dbReference type="ARBA" id="ARBA00022723"/>
    </source>
</evidence>
<proteinExistence type="predicted"/>
<dbReference type="PANTHER" id="PTHR32479">
    <property type="entry name" value="GLYCOLATE OXIDASE IRON-SULFUR SUBUNIT"/>
    <property type="match status" value="1"/>
</dbReference>
<evidence type="ECO:0000313" key="8">
    <source>
        <dbReference type="Proteomes" id="UP001293718"/>
    </source>
</evidence>
<evidence type="ECO:0000256" key="4">
    <source>
        <dbReference type="ARBA" id="ARBA00023004"/>
    </source>
</evidence>
<reference evidence="7 8" key="1">
    <citation type="submission" date="2023-11" db="EMBL/GenBank/DDBJ databases">
        <title>Draft genome of Azohydromonas lata strain H1 (DSM1123), a polyhydroxyalkanoate producer.</title>
        <authorList>
            <person name="Traversa D."/>
            <person name="D'Addabbo P."/>
            <person name="Pazzani C."/>
            <person name="Manzari C."/>
            <person name="Chiara M."/>
            <person name="Scrascia M."/>
        </authorList>
    </citation>
    <scope>NUCLEOTIDE SEQUENCE [LARGE SCALE GENOMIC DNA]</scope>
    <source>
        <strain evidence="7 8">H1</strain>
    </source>
</reference>